<dbReference type="PRINTS" id="PR00368">
    <property type="entry name" value="FADPNR"/>
</dbReference>
<dbReference type="RefSeq" id="WP_254569163.1">
    <property type="nucleotide sequence ID" value="NZ_CP098502.1"/>
</dbReference>
<dbReference type="PRINTS" id="PR00411">
    <property type="entry name" value="PNDRDTASEI"/>
</dbReference>
<dbReference type="Gene3D" id="3.50.50.100">
    <property type="match status" value="1"/>
</dbReference>
<dbReference type="Pfam" id="PF07992">
    <property type="entry name" value="Pyr_redox_2"/>
    <property type="match status" value="1"/>
</dbReference>
<reference evidence="8 9" key="1">
    <citation type="submission" date="2022-06" db="EMBL/GenBank/DDBJ databases">
        <title>Paraconexibacter antarcticus.</title>
        <authorList>
            <person name="Kim C.S."/>
        </authorList>
    </citation>
    <scope>NUCLEOTIDE SEQUENCE [LARGE SCALE GENOMIC DNA]</scope>
    <source>
        <strain evidence="8 9">02-257</strain>
    </source>
</reference>
<dbReference type="InterPro" id="IPR036188">
    <property type="entry name" value="FAD/NAD-bd_sf"/>
</dbReference>
<keyword evidence="4" id="KW-0560">Oxidoreductase</keyword>
<proteinExistence type="inferred from homology"/>
<name>A0ABY5DM33_9ACTN</name>
<dbReference type="PANTHER" id="PTHR43706">
    <property type="entry name" value="NADH DEHYDROGENASE"/>
    <property type="match status" value="1"/>
</dbReference>
<sequence length="467" mass="49911">MPWHIVIAGGGFGGFHAARTLEKTLAPQAARVTLVADSNFMLYTPLLPGAAAGTLEPRHVVVPLREELHRTDLRLGTVVGGDPSRNVLSVRSPESDAVEELVYDQLIVALGSVSRTLPVPGLAEHAVGFKSLPEAIALRNRLLRTFEIAERMTDAAERAAWLTYVFVGAGYAGLEGLAELQDCAADVISLYPRCRTSGVRFILVEAQERVMPEIPAPLAEFSQRELRSRGIEIRTNTTLEAVTADTATLSGGEVVPTRTVVWTAGVRPQPVIARLGLRTDKGGRIEVDRTMLAKGTDNVWAIGDAAAVPDPARGLKHPTPPTAQHAIRQGRLVAKNVAATLGTGKVRPFRFKTKGVFVDMGRGRAVASTMGLRWRGAPAWWLARTYHLAMMPGTKRKLRLLVDWNVGLVFGRDASELGQLGHPENFGPPAPDSNRIAPSTGPVEAIEGPAVPAPGDSVGTPATVSPG</sequence>
<evidence type="ECO:0000313" key="9">
    <source>
        <dbReference type="Proteomes" id="UP001056035"/>
    </source>
</evidence>
<organism evidence="8 9">
    <name type="scientific">Paraconexibacter antarcticus</name>
    <dbReference type="NCBI Taxonomy" id="2949664"/>
    <lineage>
        <taxon>Bacteria</taxon>
        <taxon>Bacillati</taxon>
        <taxon>Actinomycetota</taxon>
        <taxon>Thermoleophilia</taxon>
        <taxon>Solirubrobacterales</taxon>
        <taxon>Paraconexibacteraceae</taxon>
        <taxon>Paraconexibacter</taxon>
    </lineage>
</organism>
<dbReference type="EMBL" id="CP098502">
    <property type="protein sequence ID" value="UTI62425.1"/>
    <property type="molecule type" value="Genomic_DNA"/>
</dbReference>
<evidence type="ECO:0000259" key="7">
    <source>
        <dbReference type="Pfam" id="PF07992"/>
    </source>
</evidence>
<evidence type="ECO:0000313" key="8">
    <source>
        <dbReference type="EMBL" id="UTI62425.1"/>
    </source>
</evidence>
<gene>
    <name evidence="8" type="ORF">NBH00_13750</name>
</gene>
<evidence type="ECO:0000256" key="1">
    <source>
        <dbReference type="ARBA" id="ARBA00005272"/>
    </source>
</evidence>
<evidence type="ECO:0000256" key="3">
    <source>
        <dbReference type="ARBA" id="ARBA00022827"/>
    </source>
</evidence>
<accession>A0ABY5DM33</accession>
<keyword evidence="2" id="KW-0285">Flavoprotein</keyword>
<comment type="similarity">
    <text evidence="1">Belongs to the NADH dehydrogenase family.</text>
</comment>
<dbReference type="PANTHER" id="PTHR43706:SF45">
    <property type="entry name" value="NADH DEHYDROGENASE-LIKE PROTEIN RV1812C"/>
    <property type="match status" value="1"/>
</dbReference>
<evidence type="ECO:0000256" key="4">
    <source>
        <dbReference type="ARBA" id="ARBA00023002"/>
    </source>
</evidence>
<keyword evidence="5" id="KW-0520">NAD</keyword>
<protein>
    <submittedName>
        <fullName evidence="8">NAD(P)/FAD-dependent oxidoreductase</fullName>
    </submittedName>
</protein>
<dbReference type="Proteomes" id="UP001056035">
    <property type="component" value="Chromosome"/>
</dbReference>
<dbReference type="InterPro" id="IPR045024">
    <property type="entry name" value="NDH-2"/>
</dbReference>
<keyword evidence="3" id="KW-0274">FAD</keyword>
<dbReference type="SUPFAM" id="SSF51905">
    <property type="entry name" value="FAD/NAD(P)-binding domain"/>
    <property type="match status" value="1"/>
</dbReference>
<evidence type="ECO:0000256" key="2">
    <source>
        <dbReference type="ARBA" id="ARBA00022630"/>
    </source>
</evidence>
<evidence type="ECO:0000256" key="6">
    <source>
        <dbReference type="SAM" id="MobiDB-lite"/>
    </source>
</evidence>
<feature type="domain" description="FAD/NAD(P)-binding" evidence="7">
    <location>
        <begin position="4"/>
        <end position="330"/>
    </location>
</feature>
<keyword evidence="9" id="KW-1185">Reference proteome</keyword>
<feature type="region of interest" description="Disordered" evidence="6">
    <location>
        <begin position="420"/>
        <end position="467"/>
    </location>
</feature>
<dbReference type="InterPro" id="IPR023753">
    <property type="entry name" value="FAD/NAD-binding_dom"/>
</dbReference>
<evidence type="ECO:0000256" key="5">
    <source>
        <dbReference type="ARBA" id="ARBA00023027"/>
    </source>
</evidence>